<keyword evidence="3 6" id="KW-0812">Transmembrane</keyword>
<dbReference type="AlphaFoldDB" id="C4GAP1"/>
<dbReference type="SUPFAM" id="SSF161098">
    <property type="entry name" value="MetI-like"/>
    <property type="match status" value="1"/>
</dbReference>
<dbReference type="GO" id="GO:0031460">
    <property type="term" value="P:glycine betaine transport"/>
    <property type="evidence" value="ECO:0007669"/>
    <property type="project" value="TreeGrafter"/>
</dbReference>
<dbReference type="Proteomes" id="UP000003494">
    <property type="component" value="Unassembled WGS sequence"/>
</dbReference>
<evidence type="ECO:0000256" key="2">
    <source>
        <dbReference type="ARBA" id="ARBA00022448"/>
    </source>
</evidence>
<feature type="transmembrane region" description="Helical" evidence="6">
    <location>
        <begin position="85"/>
        <end position="112"/>
    </location>
</feature>
<keyword evidence="4 6" id="KW-1133">Transmembrane helix</keyword>
<reference evidence="8" key="1">
    <citation type="submission" date="2009-04" db="EMBL/GenBank/DDBJ databases">
        <authorList>
            <person name="Weinstock G."/>
            <person name="Sodergren E."/>
            <person name="Clifton S."/>
            <person name="Fulton L."/>
            <person name="Fulton B."/>
            <person name="Courtney L."/>
            <person name="Fronick C."/>
            <person name="Harrison M."/>
            <person name="Strong C."/>
            <person name="Farmer C."/>
            <person name="Delahaunty K."/>
            <person name="Markovic C."/>
            <person name="Hall O."/>
            <person name="Minx P."/>
            <person name="Tomlinson C."/>
            <person name="Mitreva M."/>
            <person name="Nelson J."/>
            <person name="Hou S."/>
            <person name="Wollam A."/>
            <person name="Pepin K.H."/>
            <person name="Johnson M."/>
            <person name="Bhonagiri V."/>
            <person name="Nash W.E."/>
            <person name="Warren W."/>
            <person name="Chinwalla A."/>
            <person name="Mardis E.R."/>
            <person name="Wilson R.K."/>
        </authorList>
    </citation>
    <scope>NUCLEOTIDE SEQUENCE [LARGE SCALE GENOMIC DNA]</scope>
    <source>
        <strain evidence="8">DSM 14600</strain>
    </source>
</reference>
<evidence type="ECO:0000256" key="6">
    <source>
        <dbReference type="RuleBase" id="RU363032"/>
    </source>
</evidence>
<dbReference type="InterPro" id="IPR035906">
    <property type="entry name" value="MetI-like_sf"/>
</dbReference>
<evidence type="ECO:0000256" key="1">
    <source>
        <dbReference type="ARBA" id="ARBA00004141"/>
    </source>
</evidence>
<feature type="transmembrane region" description="Helical" evidence="6">
    <location>
        <begin position="133"/>
        <end position="159"/>
    </location>
</feature>
<dbReference type="EMBL" id="ACIP02000002">
    <property type="protein sequence ID" value="EEP28184.1"/>
    <property type="molecule type" value="Genomic_DNA"/>
</dbReference>
<dbReference type="InterPro" id="IPR051204">
    <property type="entry name" value="ABC_transp_perm/SBD"/>
</dbReference>
<dbReference type="RefSeq" id="WP_006906003.1">
    <property type="nucleotide sequence ID" value="NZ_GG665866.1"/>
</dbReference>
<dbReference type="GO" id="GO:0055085">
    <property type="term" value="P:transmembrane transport"/>
    <property type="evidence" value="ECO:0007669"/>
    <property type="project" value="InterPro"/>
</dbReference>
<dbReference type="PANTHER" id="PTHR30177">
    <property type="entry name" value="GLYCINE BETAINE/L-PROLINE TRANSPORT SYSTEM PERMEASE PROTEIN PROW"/>
    <property type="match status" value="1"/>
</dbReference>
<dbReference type="HOGENOM" id="CLU_046113_7_2_9"/>
<comment type="similarity">
    <text evidence="6">Belongs to the binding-protein-dependent transport system permease family.</text>
</comment>
<dbReference type="PANTHER" id="PTHR30177:SF4">
    <property type="entry name" value="OSMOPROTECTANT IMPORT PERMEASE PROTEIN OSMW"/>
    <property type="match status" value="1"/>
</dbReference>
<proteinExistence type="inferred from homology"/>
<evidence type="ECO:0000313" key="8">
    <source>
        <dbReference type="EMBL" id="EEP28184.1"/>
    </source>
</evidence>
<evidence type="ECO:0000313" key="9">
    <source>
        <dbReference type="Proteomes" id="UP000003494"/>
    </source>
</evidence>
<sequence>MNSIIQYFQTQSADYFGMLTSHIYISVLAALIAFIIAFPLGILVSKSPLGRALAEHLFGLIRIVPSLAILMLALPFLGIGVKTALVALVALAIPPILVNTSSGINAVPAATIEAATGMGMSPRQVFQEVTLPLAFPYIFAGFRTAFVEVIASTTLAAYIGGGGFGKIIVTGLGLLRTDYLLIGGISVAALSLVSGALLDAFYRSRTGYMRVKEPARQARGN</sequence>
<dbReference type="GO" id="GO:0005886">
    <property type="term" value="C:plasma membrane"/>
    <property type="evidence" value="ECO:0007669"/>
    <property type="project" value="UniProtKB-SubCell"/>
</dbReference>
<evidence type="ECO:0000256" key="5">
    <source>
        <dbReference type="ARBA" id="ARBA00023136"/>
    </source>
</evidence>
<feature type="transmembrane region" description="Helical" evidence="6">
    <location>
        <begin position="23"/>
        <end position="45"/>
    </location>
</feature>
<dbReference type="eggNOG" id="COG1174">
    <property type="taxonomic scope" value="Bacteria"/>
</dbReference>
<dbReference type="InterPro" id="IPR000515">
    <property type="entry name" value="MetI-like"/>
</dbReference>
<gene>
    <name evidence="8" type="ORF">GCWU000342_00992</name>
</gene>
<dbReference type="STRING" id="626523.GCWU000342_00992"/>
<dbReference type="CDD" id="cd06261">
    <property type="entry name" value="TM_PBP2"/>
    <property type="match status" value="1"/>
</dbReference>
<name>C4GAP1_9FIRM</name>
<dbReference type="PROSITE" id="PS50928">
    <property type="entry name" value="ABC_TM1"/>
    <property type="match status" value="1"/>
</dbReference>
<organism evidence="8 9">
    <name type="scientific">Shuttleworthella satelles DSM 14600</name>
    <dbReference type="NCBI Taxonomy" id="626523"/>
    <lineage>
        <taxon>Bacteria</taxon>
        <taxon>Bacillati</taxon>
        <taxon>Bacillota</taxon>
        <taxon>Clostridia</taxon>
        <taxon>Lachnospirales</taxon>
        <taxon>Lachnospiraceae</taxon>
        <taxon>Shuttleworthella</taxon>
    </lineage>
</organism>
<comment type="caution">
    <text evidence="8">The sequence shown here is derived from an EMBL/GenBank/DDBJ whole genome shotgun (WGS) entry which is preliminary data.</text>
</comment>
<keyword evidence="9" id="KW-1185">Reference proteome</keyword>
<accession>C4GAP1</accession>
<feature type="transmembrane region" description="Helical" evidence="6">
    <location>
        <begin position="57"/>
        <end position="79"/>
    </location>
</feature>
<evidence type="ECO:0000259" key="7">
    <source>
        <dbReference type="PROSITE" id="PS50928"/>
    </source>
</evidence>
<feature type="transmembrane region" description="Helical" evidence="6">
    <location>
        <begin position="179"/>
        <end position="202"/>
    </location>
</feature>
<evidence type="ECO:0000256" key="3">
    <source>
        <dbReference type="ARBA" id="ARBA00022692"/>
    </source>
</evidence>
<comment type="subcellular location">
    <subcellularLocation>
        <location evidence="6">Cell membrane</location>
        <topology evidence="6">Multi-pass membrane protein</topology>
    </subcellularLocation>
    <subcellularLocation>
        <location evidence="1">Membrane</location>
        <topology evidence="1">Multi-pass membrane protein</topology>
    </subcellularLocation>
</comment>
<keyword evidence="5 6" id="KW-0472">Membrane</keyword>
<protein>
    <submittedName>
        <fullName evidence="8">ABC transporter, permease protein</fullName>
    </submittedName>
</protein>
<dbReference type="Pfam" id="PF00528">
    <property type="entry name" value="BPD_transp_1"/>
    <property type="match status" value="1"/>
</dbReference>
<dbReference type="Gene3D" id="1.10.3720.10">
    <property type="entry name" value="MetI-like"/>
    <property type="match status" value="1"/>
</dbReference>
<evidence type="ECO:0000256" key="4">
    <source>
        <dbReference type="ARBA" id="ARBA00022989"/>
    </source>
</evidence>
<keyword evidence="2 6" id="KW-0813">Transport</keyword>
<feature type="domain" description="ABC transmembrane type-1" evidence="7">
    <location>
        <begin position="19"/>
        <end position="198"/>
    </location>
</feature>